<keyword evidence="3" id="KW-0408">Iron</keyword>
<dbReference type="PANTHER" id="PTHR10209:SF881">
    <property type="entry name" value="FI07970P-RELATED"/>
    <property type="match status" value="1"/>
</dbReference>
<dbReference type="GO" id="GO:0016491">
    <property type="term" value="F:oxidoreductase activity"/>
    <property type="evidence" value="ECO:0007669"/>
    <property type="project" value="UniProtKB-KW"/>
</dbReference>
<reference evidence="5" key="1">
    <citation type="journal article" date="2020" name="Stud. Mycol.">
        <title>101 Dothideomycetes genomes: a test case for predicting lifestyles and emergence of pathogens.</title>
        <authorList>
            <person name="Haridas S."/>
            <person name="Albert R."/>
            <person name="Binder M."/>
            <person name="Bloem J."/>
            <person name="Labutti K."/>
            <person name="Salamov A."/>
            <person name="Andreopoulos B."/>
            <person name="Baker S."/>
            <person name="Barry K."/>
            <person name="Bills G."/>
            <person name="Bluhm B."/>
            <person name="Cannon C."/>
            <person name="Castanera R."/>
            <person name="Culley D."/>
            <person name="Daum C."/>
            <person name="Ezra D."/>
            <person name="Gonzalez J."/>
            <person name="Henrissat B."/>
            <person name="Kuo A."/>
            <person name="Liang C."/>
            <person name="Lipzen A."/>
            <person name="Lutzoni F."/>
            <person name="Magnuson J."/>
            <person name="Mondo S."/>
            <person name="Nolan M."/>
            <person name="Ohm R."/>
            <person name="Pangilinan J."/>
            <person name="Park H.-J."/>
            <person name="Ramirez L."/>
            <person name="Alfaro M."/>
            <person name="Sun H."/>
            <person name="Tritt A."/>
            <person name="Yoshinaga Y."/>
            <person name="Zwiers L.-H."/>
            <person name="Turgeon B."/>
            <person name="Goodwin S."/>
            <person name="Spatafora J."/>
            <person name="Crous P."/>
            <person name="Grigoriev I."/>
        </authorList>
    </citation>
    <scope>NUCLEOTIDE SEQUENCE</scope>
    <source>
        <strain evidence="5">CBS 110217</strain>
    </source>
</reference>
<evidence type="ECO:0000313" key="5">
    <source>
        <dbReference type="EMBL" id="KAF2022732.1"/>
    </source>
</evidence>
<evidence type="ECO:0000256" key="3">
    <source>
        <dbReference type="ARBA" id="ARBA00023004"/>
    </source>
</evidence>
<proteinExistence type="predicted"/>
<dbReference type="Proteomes" id="UP000799777">
    <property type="component" value="Unassembled WGS sequence"/>
</dbReference>
<dbReference type="PANTHER" id="PTHR10209">
    <property type="entry name" value="OXIDOREDUCTASE, 2OG-FE II OXYGENASE FAMILY PROTEIN"/>
    <property type="match status" value="1"/>
</dbReference>
<sequence>MSTTTTIQQPSLNLTLQNGEKIFFHSDVSIEADEIPVIDIKGIYNPDVTERKALAEHTFKQAKRFFAQPSDRKMVVCTDLVEEYFGYFPMARYNRNGKKKKDLMEAYNWGYNPKFDPEVGIDDEPDECVFNILWPKDLPSFKETVYEHHTQLLTLARRLTKTFALALHLEENYFDKYVEEPSAAMRLRHYPPQEARIGAHTNFECFTFVTQDENAGLESTVHRVVNKAGVERYSYPFFFGFNKDMKLEAVPTCVSDDNPMKYPIVSSGEYQKRRTEMAKKAV</sequence>
<evidence type="ECO:0000256" key="1">
    <source>
        <dbReference type="ARBA" id="ARBA00022723"/>
    </source>
</evidence>
<feature type="domain" description="Non-haem dioxygenase N-terminal" evidence="4">
    <location>
        <begin position="53"/>
        <end position="118"/>
    </location>
</feature>
<evidence type="ECO:0000313" key="6">
    <source>
        <dbReference type="Proteomes" id="UP000799777"/>
    </source>
</evidence>
<dbReference type="EMBL" id="ML978458">
    <property type="protein sequence ID" value="KAF2022732.1"/>
    <property type="molecule type" value="Genomic_DNA"/>
</dbReference>
<dbReference type="SUPFAM" id="SSF51197">
    <property type="entry name" value="Clavaminate synthase-like"/>
    <property type="match status" value="1"/>
</dbReference>
<dbReference type="InterPro" id="IPR027443">
    <property type="entry name" value="IPNS-like_sf"/>
</dbReference>
<comment type="caution">
    <text evidence="5">The sequence shown here is derived from an EMBL/GenBank/DDBJ whole genome shotgun (WGS) entry which is preliminary data.</text>
</comment>
<organism evidence="5 6">
    <name type="scientific">Setomelanomma holmii</name>
    <dbReference type="NCBI Taxonomy" id="210430"/>
    <lineage>
        <taxon>Eukaryota</taxon>
        <taxon>Fungi</taxon>
        <taxon>Dikarya</taxon>
        <taxon>Ascomycota</taxon>
        <taxon>Pezizomycotina</taxon>
        <taxon>Dothideomycetes</taxon>
        <taxon>Pleosporomycetidae</taxon>
        <taxon>Pleosporales</taxon>
        <taxon>Pleosporineae</taxon>
        <taxon>Phaeosphaeriaceae</taxon>
        <taxon>Setomelanomma</taxon>
    </lineage>
</organism>
<protein>
    <submittedName>
        <fullName evidence="5">Clavaminate synthase-like protein</fullName>
    </submittedName>
</protein>
<dbReference type="Pfam" id="PF14226">
    <property type="entry name" value="DIOX_N"/>
    <property type="match status" value="1"/>
</dbReference>
<dbReference type="Gene3D" id="2.60.120.330">
    <property type="entry name" value="B-lactam Antibiotic, Isopenicillin N Synthase, Chain"/>
    <property type="match status" value="2"/>
</dbReference>
<evidence type="ECO:0000259" key="4">
    <source>
        <dbReference type="Pfam" id="PF14226"/>
    </source>
</evidence>
<keyword evidence="2" id="KW-0560">Oxidoreductase</keyword>
<dbReference type="AlphaFoldDB" id="A0A9P4GWE2"/>
<dbReference type="OrthoDB" id="288590at2759"/>
<keyword evidence="6" id="KW-1185">Reference proteome</keyword>
<gene>
    <name evidence="5" type="ORF">EK21DRAFT_105639</name>
</gene>
<evidence type="ECO:0000256" key="2">
    <source>
        <dbReference type="ARBA" id="ARBA00023002"/>
    </source>
</evidence>
<name>A0A9P4GWE2_9PLEO</name>
<dbReference type="InterPro" id="IPR026992">
    <property type="entry name" value="DIOX_N"/>
</dbReference>
<dbReference type="GO" id="GO:0046872">
    <property type="term" value="F:metal ion binding"/>
    <property type="evidence" value="ECO:0007669"/>
    <property type="project" value="UniProtKB-KW"/>
</dbReference>
<keyword evidence="1" id="KW-0479">Metal-binding</keyword>
<accession>A0A9P4GWE2</accession>